<organism evidence="7 8">
    <name type="scientific">Candidatus Sungbacteria bacterium RIFCSPHIGHO2_02_FULL_49_12</name>
    <dbReference type="NCBI Taxonomy" id="1802271"/>
    <lineage>
        <taxon>Bacteria</taxon>
        <taxon>Candidatus Sungiibacteriota</taxon>
    </lineage>
</organism>
<dbReference type="SFLD" id="SFLDS00029">
    <property type="entry name" value="Radical_SAM"/>
    <property type="match status" value="1"/>
</dbReference>
<dbReference type="SFLD" id="SFLDF00303">
    <property type="entry name" value="hopanoid_C2-methyltransferase"/>
    <property type="match status" value="1"/>
</dbReference>
<dbReference type="SMART" id="SM00729">
    <property type="entry name" value="Elp3"/>
    <property type="match status" value="1"/>
</dbReference>
<dbReference type="SUPFAM" id="SSF102114">
    <property type="entry name" value="Radical SAM enzymes"/>
    <property type="match status" value="1"/>
</dbReference>
<evidence type="ECO:0000313" key="7">
    <source>
        <dbReference type="EMBL" id="OHA01159.1"/>
    </source>
</evidence>
<sequence length="484" mass="55240">MNALLLYPEFPISFWSLKHALKFIGCKAALPPLGLITVAAMLPKSWNLRLIDMNVKKLTEDDLRWADCALISAMVVQRQSAEELIARCNSAKVPLIAGGPLFTEESEQFPEVDHLVLGEAEEIFTHFLADFEAGRAQHIYKAPGYSDIQTTPAPRWDLLDIRQYASMSVQFSRGCPYDCDFCDITVLFGRRPRVKTPKQVMAELDALWETGWCGNVFFVDDNFIGNKPYLKKTFLPALTEWQRSRKKPATFYTEATITLADDAELMSQMVAAGFNTVFVGIETPAEEGLRECNKLQNTRGDLMTSVSKLRKAGLAVQAGFIVGFDSDTPSIFERQRDFIQKSGIATAMVGMLQAPRGTRLYKRLLTEGRIKGLISGNNVDGTTNIVPKEMSLEVLAAGYQKLVRYLYTPKNYYRRVRIFLREYNPAPSKAWPDWQYFLALWRSFFYLGIFGKERFCYWQLIVWMLCRRPRLFHVGIKHAVYGYH</sequence>
<dbReference type="GO" id="GO:0051539">
    <property type="term" value="F:4 iron, 4 sulfur cluster binding"/>
    <property type="evidence" value="ECO:0007669"/>
    <property type="project" value="UniProtKB-KW"/>
</dbReference>
<evidence type="ECO:0000256" key="1">
    <source>
        <dbReference type="ARBA" id="ARBA00001966"/>
    </source>
</evidence>
<dbReference type="STRING" id="1802271.A3C11_03350"/>
<gene>
    <name evidence="7" type="ORF">A3C11_03350</name>
</gene>
<accession>A0A1G2KRW7</accession>
<dbReference type="InterPro" id="IPR034530">
    <property type="entry name" value="HpnP-like"/>
</dbReference>
<dbReference type="GO" id="GO:0003824">
    <property type="term" value="F:catalytic activity"/>
    <property type="evidence" value="ECO:0007669"/>
    <property type="project" value="InterPro"/>
</dbReference>
<feature type="non-terminal residue" evidence="7">
    <location>
        <position position="484"/>
    </location>
</feature>
<dbReference type="SFLD" id="SFLDG01123">
    <property type="entry name" value="methyltransferase_(Class_B)"/>
    <property type="match status" value="1"/>
</dbReference>
<dbReference type="Gene3D" id="3.40.50.280">
    <property type="entry name" value="Cobalamin-binding domain"/>
    <property type="match status" value="1"/>
</dbReference>
<dbReference type="PANTHER" id="PTHR43409">
    <property type="entry name" value="ANAEROBIC MAGNESIUM-PROTOPORPHYRIN IX MONOMETHYL ESTER CYCLASE-RELATED"/>
    <property type="match status" value="1"/>
</dbReference>
<evidence type="ECO:0000313" key="8">
    <source>
        <dbReference type="Proteomes" id="UP000177362"/>
    </source>
</evidence>
<evidence type="ECO:0000256" key="5">
    <source>
        <dbReference type="ARBA" id="ARBA00023014"/>
    </source>
</evidence>
<comment type="cofactor">
    <cofactor evidence="1">
        <name>[4Fe-4S] cluster</name>
        <dbReference type="ChEBI" id="CHEBI:49883"/>
    </cofactor>
</comment>
<dbReference type="SFLD" id="SFLDG01082">
    <property type="entry name" value="B12-binding_domain_containing"/>
    <property type="match status" value="1"/>
</dbReference>
<proteinExistence type="predicted"/>
<dbReference type="Pfam" id="PF13282">
    <property type="entry name" value="DUF4070"/>
    <property type="match status" value="1"/>
</dbReference>
<dbReference type="PROSITE" id="PS51918">
    <property type="entry name" value="RADICAL_SAM"/>
    <property type="match status" value="1"/>
</dbReference>
<dbReference type="PANTHER" id="PTHR43409:SF3">
    <property type="entry name" value="HYPOTHETICAL METHYLTRANSFERASE"/>
    <property type="match status" value="1"/>
</dbReference>
<keyword evidence="2" id="KW-0949">S-adenosyl-L-methionine</keyword>
<dbReference type="GO" id="GO:0005829">
    <property type="term" value="C:cytosol"/>
    <property type="evidence" value="ECO:0007669"/>
    <property type="project" value="TreeGrafter"/>
</dbReference>
<dbReference type="InterPro" id="IPR006158">
    <property type="entry name" value="Cobalamin-bd"/>
</dbReference>
<feature type="domain" description="Radical SAM core" evidence="6">
    <location>
        <begin position="159"/>
        <end position="410"/>
    </location>
</feature>
<evidence type="ECO:0000256" key="3">
    <source>
        <dbReference type="ARBA" id="ARBA00022723"/>
    </source>
</evidence>
<evidence type="ECO:0000256" key="4">
    <source>
        <dbReference type="ARBA" id="ARBA00023004"/>
    </source>
</evidence>
<dbReference type="InterPro" id="IPR034466">
    <property type="entry name" value="Methyltransferase_Class_B"/>
</dbReference>
<dbReference type="Pfam" id="PF04055">
    <property type="entry name" value="Radical_SAM"/>
    <property type="match status" value="1"/>
</dbReference>
<dbReference type="InterPro" id="IPR023404">
    <property type="entry name" value="rSAM_horseshoe"/>
</dbReference>
<dbReference type="InterPro" id="IPR058240">
    <property type="entry name" value="rSAM_sf"/>
</dbReference>
<protein>
    <submittedName>
        <fullName evidence="7">B12-binding domain-containing radical SAM protein</fullName>
    </submittedName>
</protein>
<dbReference type="InterPro" id="IPR007197">
    <property type="entry name" value="rSAM"/>
</dbReference>
<dbReference type="Proteomes" id="UP000177362">
    <property type="component" value="Unassembled WGS sequence"/>
</dbReference>
<dbReference type="AlphaFoldDB" id="A0A1G2KRW7"/>
<dbReference type="InterPro" id="IPR025274">
    <property type="entry name" value="DUF4070"/>
</dbReference>
<keyword evidence="3" id="KW-0479">Metal-binding</keyword>
<dbReference type="CDD" id="cd01335">
    <property type="entry name" value="Radical_SAM"/>
    <property type="match status" value="1"/>
</dbReference>
<dbReference type="EMBL" id="MHQJ01000023">
    <property type="protein sequence ID" value="OHA01159.1"/>
    <property type="molecule type" value="Genomic_DNA"/>
</dbReference>
<name>A0A1G2KRW7_9BACT</name>
<reference evidence="7 8" key="1">
    <citation type="journal article" date="2016" name="Nat. Commun.">
        <title>Thousands of microbial genomes shed light on interconnected biogeochemical processes in an aquifer system.</title>
        <authorList>
            <person name="Anantharaman K."/>
            <person name="Brown C.T."/>
            <person name="Hug L.A."/>
            <person name="Sharon I."/>
            <person name="Castelle C.J."/>
            <person name="Probst A.J."/>
            <person name="Thomas B.C."/>
            <person name="Singh A."/>
            <person name="Wilkins M.J."/>
            <person name="Karaoz U."/>
            <person name="Brodie E.L."/>
            <person name="Williams K.H."/>
            <person name="Hubbard S.S."/>
            <person name="Banfield J.F."/>
        </authorList>
    </citation>
    <scope>NUCLEOTIDE SEQUENCE [LARGE SCALE GENOMIC DNA]</scope>
</reference>
<dbReference type="InterPro" id="IPR051198">
    <property type="entry name" value="BchE-like"/>
</dbReference>
<keyword evidence="4" id="KW-0408">Iron</keyword>
<dbReference type="GO" id="GO:0046872">
    <property type="term" value="F:metal ion binding"/>
    <property type="evidence" value="ECO:0007669"/>
    <property type="project" value="UniProtKB-KW"/>
</dbReference>
<evidence type="ECO:0000259" key="6">
    <source>
        <dbReference type="PROSITE" id="PS51918"/>
    </source>
</evidence>
<dbReference type="GO" id="GO:0031419">
    <property type="term" value="F:cobalamin binding"/>
    <property type="evidence" value="ECO:0007669"/>
    <property type="project" value="InterPro"/>
</dbReference>
<keyword evidence="5" id="KW-0411">Iron-sulfur</keyword>
<dbReference type="Pfam" id="PF02310">
    <property type="entry name" value="B12-binding"/>
    <property type="match status" value="1"/>
</dbReference>
<comment type="caution">
    <text evidence="7">The sequence shown here is derived from an EMBL/GenBank/DDBJ whole genome shotgun (WGS) entry which is preliminary data.</text>
</comment>
<dbReference type="Gene3D" id="3.80.30.20">
    <property type="entry name" value="tm_1862 like domain"/>
    <property type="match status" value="1"/>
</dbReference>
<dbReference type="InterPro" id="IPR006638">
    <property type="entry name" value="Elp3/MiaA/NifB-like_rSAM"/>
</dbReference>
<evidence type="ECO:0000256" key="2">
    <source>
        <dbReference type="ARBA" id="ARBA00022691"/>
    </source>
</evidence>